<name>A0A161Y9X6_9PEZI</name>
<keyword evidence="1" id="KW-0677">Repeat</keyword>
<evidence type="ECO:0000313" key="4">
    <source>
        <dbReference type="EMBL" id="KZL68797.1"/>
    </source>
</evidence>
<evidence type="ECO:0000256" key="3">
    <source>
        <dbReference type="PROSITE-ProRule" id="PRU00023"/>
    </source>
</evidence>
<proteinExistence type="predicted"/>
<reference evidence="4 5" key="1">
    <citation type="submission" date="2015-06" db="EMBL/GenBank/DDBJ databases">
        <title>Survival trade-offs in plant roots during colonization by closely related pathogenic and mutualistic fungi.</title>
        <authorList>
            <person name="Hacquard S."/>
            <person name="Kracher B."/>
            <person name="Hiruma K."/>
            <person name="Weinman A."/>
            <person name="Muench P."/>
            <person name="Garrido Oter R."/>
            <person name="Ver Loren van Themaat E."/>
            <person name="Dallerey J.-F."/>
            <person name="Damm U."/>
            <person name="Henrissat B."/>
            <person name="Lespinet O."/>
            <person name="Thon M."/>
            <person name="Kemen E."/>
            <person name="McHardy A.C."/>
            <person name="Schulze-Lefert P."/>
            <person name="O'Connell R.J."/>
        </authorList>
    </citation>
    <scope>NUCLEOTIDE SEQUENCE [LARGE SCALE GENOMIC DNA]</scope>
    <source>
        <strain evidence="4 5">0861</strain>
    </source>
</reference>
<dbReference type="Proteomes" id="UP000076552">
    <property type="component" value="Unassembled WGS sequence"/>
</dbReference>
<accession>A0A161Y9X6</accession>
<dbReference type="Gene3D" id="1.25.40.20">
    <property type="entry name" value="Ankyrin repeat-containing domain"/>
    <property type="match status" value="2"/>
</dbReference>
<dbReference type="PANTHER" id="PTHR24198:SF165">
    <property type="entry name" value="ANKYRIN REPEAT-CONTAINING PROTEIN-RELATED"/>
    <property type="match status" value="1"/>
</dbReference>
<evidence type="ECO:0000313" key="5">
    <source>
        <dbReference type="Proteomes" id="UP000076552"/>
    </source>
</evidence>
<evidence type="ECO:0000256" key="2">
    <source>
        <dbReference type="ARBA" id="ARBA00023043"/>
    </source>
</evidence>
<dbReference type="EMBL" id="LFIV01000119">
    <property type="protein sequence ID" value="KZL68797.1"/>
    <property type="molecule type" value="Genomic_DNA"/>
</dbReference>
<dbReference type="SUPFAM" id="SSF48403">
    <property type="entry name" value="Ankyrin repeat"/>
    <property type="match status" value="1"/>
</dbReference>
<sequence>MDGFPPMPAEIVRLISIEAVRVRGAKRAVRLRLVNRSWNREVMEALFESGISDSFGSLGPVFWPKHLMHKLRQRENLLSRPLRLIRRAAQRVVAFRSGEPNYENHDAVQEYLWEICQLSEDCNVLGPCWPSIFEVPEQMDPIQDSDEDFKQTLLAAAAATNDLALVRELLPLMQGCVHLIYGRDRQEPVLGFPLDIAAFQGHVEMLRMLLGAIQDPVVLGDAYDDGIKLACAGNQLNTLELCLARAYENHWPDPVDLLEGTTSIPVFDAVFQACKDHLILDRHYPWKPNPDKIGMRRQFLSDHFRLSTDYGHLAMVKHLVQLGAPARHIERCDDNEFGFHTVVSYAATSGNAELLAYLLENGTQIGSRSLEAASKHGNPDCVRILLEHGANDNFKLGGALLESVKGENESVLRLLLESVTPVDEDLRRQALAFAGKEGLVSMTRVLEEYK</sequence>
<dbReference type="PANTHER" id="PTHR24198">
    <property type="entry name" value="ANKYRIN REPEAT AND PROTEIN KINASE DOMAIN-CONTAINING PROTEIN"/>
    <property type="match status" value="1"/>
</dbReference>
<dbReference type="STRING" id="708197.A0A161Y9X6"/>
<dbReference type="SMART" id="SM00248">
    <property type="entry name" value="ANK"/>
    <property type="match status" value="5"/>
</dbReference>
<protein>
    <submittedName>
        <fullName evidence="4">NACHT and ankyrin domain-containing protein</fullName>
    </submittedName>
</protein>
<dbReference type="InterPro" id="IPR036770">
    <property type="entry name" value="Ankyrin_rpt-contain_sf"/>
</dbReference>
<evidence type="ECO:0000256" key="1">
    <source>
        <dbReference type="ARBA" id="ARBA00022737"/>
    </source>
</evidence>
<keyword evidence="5" id="KW-1185">Reference proteome</keyword>
<keyword evidence="2 3" id="KW-0040">ANK repeat</keyword>
<feature type="repeat" description="ANK" evidence="3">
    <location>
        <begin position="365"/>
        <end position="397"/>
    </location>
</feature>
<comment type="caution">
    <text evidence="4">The sequence shown here is derived from an EMBL/GenBank/DDBJ whole genome shotgun (WGS) entry which is preliminary data.</text>
</comment>
<organism evidence="4 5">
    <name type="scientific">Colletotrichum tofieldiae</name>
    <dbReference type="NCBI Taxonomy" id="708197"/>
    <lineage>
        <taxon>Eukaryota</taxon>
        <taxon>Fungi</taxon>
        <taxon>Dikarya</taxon>
        <taxon>Ascomycota</taxon>
        <taxon>Pezizomycotina</taxon>
        <taxon>Sordariomycetes</taxon>
        <taxon>Hypocreomycetidae</taxon>
        <taxon>Glomerellales</taxon>
        <taxon>Glomerellaceae</taxon>
        <taxon>Colletotrichum</taxon>
        <taxon>Colletotrichum spaethianum species complex</taxon>
    </lineage>
</organism>
<dbReference type="InterPro" id="IPR002110">
    <property type="entry name" value="Ankyrin_rpt"/>
</dbReference>
<gene>
    <name evidence="4" type="ORF">CT0861_06579</name>
</gene>
<dbReference type="Pfam" id="PF12796">
    <property type="entry name" value="Ank_2"/>
    <property type="match status" value="1"/>
</dbReference>
<dbReference type="PROSITE" id="PS50297">
    <property type="entry name" value="ANK_REP_REGION"/>
    <property type="match status" value="1"/>
</dbReference>
<dbReference type="PROSITE" id="PS50088">
    <property type="entry name" value="ANK_REPEAT"/>
    <property type="match status" value="1"/>
</dbReference>
<dbReference type="AlphaFoldDB" id="A0A161Y9X6"/>